<dbReference type="PANTHER" id="PTHR34054">
    <property type="entry name" value="EXPRESSED PROTEIN"/>
    <property type="match status" value="1"/>
</dbReference>
<keyword evidence="2" id="KW-0812">Transmembrane</keyword>
<organism evidence="3 4">
    <name type="scientific">Saponaria officinalis</name>
    <name type="common">Common soapwort</name>
    <name type="synonym">Lychnis saponaria</name>
    <dbReference type="NCBI Taxonomy" id="3572"/>
    <lineage>
        <taxon>Eukaryota</taxon>
        <taxon>Viridiplantae</taxon>
        <taxon>Streptophyta</taxon>
        <taxon>Embryophyta</taxon>
        <taxon>Tracheophyta</taxon>
        <taxon>Spermatophyta</taxon>
        <taxon>Magnoliopsida</taxon>
        <taxon>eudicotyledons</taxon>
        <taxon>Gunneridae</taxon>
        <taxon>Pentapetalae</taxon>
        <taxon>Caryophyllales</taxon>
        <taxon>Caryophyllaceae</taxon>
        <taxon>Caryophylleae</taxon>
        <taxon>Saponaria</taxon>
    </lineage>
</organism>
<dbReference type="Proteomes" id="UP001443914">
    <property type="component" value="Unassembled WGS sequence"/>
</dbReference>
<proteinExistence type="predicted"/>
<reference evidence="3" key="1">
    <citation type="submission" date="2024-03" db="EMBL/GenBank/DDBJ databases">
        <title>WGS assembly of Saponaria officinalis var. Norfolk2.</title>
        <authorList>
            <person name="Jenkins J."/>
            <person name="Shu S."/>
            <person name="Grimwood J."/>
            <person name="Barry K."/>
            <person name="Goodstein D."/>
            <person name="Schmutz J."/>
            <person name="Leebens-Mack J."/>
            <person name="Osbourn A."/>
        </authorList>
    </citation>
    <scope>NUCLEOTIDE SEQUENCE [LARGE SCALE GENOMIC DNA]</scope>
    <source>
        <strain evidence="3">JIC</strain>
    </source>
</reference>
<evidence type="ECO:0000313" key="4">
    <source>
        <dbReference type="Proteomes" id="UP001443914"/>
    </source>
</evidence>
<keyword evidence="4" id="KW-1185">Reference proteome</keyword>
<sequence>MSGMSKLGITLTSLFSLILFALLSQLLYLLYRCRRHHHRKITRIEPATPPPPPPTSTTIPPPKFEPIYGPSRVLFTINEEEKDDLENIEMVNLSQHFSENFCVEDYVISMVGCDDHFDVEPPFLTPCASPPYYTPSPSPPRDG</sequence>
<gene>
    <name evidence="3" type="ORF">RND81_01G027600</name>
</gene>
<dbReference type="PRINTS" id="PR01217">
    <property type="entry name" value="PRICHEXTENSN"/>
</dbReference>
<feature type="region of interest" description="Disordered" evidence="1">
    <location>
        <begin position="42"/>
        <end position="65"/>
    </location>
</feature>
<evidence type="ECO:0000256" key="2">
    <source>
        <dbReference type="SAM" id="Phobius"/>
    </source>
</evidence>
<accession>A0AAW1NB59</accession>
<feature type="transmembrane region" description="Helical" evidence="2">
    <location>
        <begin position="12"/>
        <end position="31"/>
    </location>
</feature>
<keyword evidence="2" id="KW-1133">Transmembrane helix</keyword>
<feature type="compositionally biased region" description="Pro residues" evidence="1">
    <location>
        <begin position="47"/>
        <end position="64"/>
    </location>
</feature>
<dbReference type="AlphaFoldDB" id="A0AAW1NB59"/>
<name>A0AAW1NB59_SAPOF</name>
<comment type="caution">
    <text evidence="3">The sequence shown here is derived from an EMBL/GenBank/DDBJ whole genome shotgun (WGS) entry which is preliminary data.</text>
</comment>
<dbReference type="InterPro" id="IPR045884">
    <property type="entry name" value="At5g59350-like"/>
</dbReference>
<dbReference type="PANTHER" id="PTHR34054:SF4">
    <property type="entry name" value="PROTEIN, PUTATIVE-RELATED"/>
    <property type="match status" value="1"/>
</dbReference>
<evidence type="ECO:0000313" key="3">
    <source>
        <dbReference type="EMBL" id="KAK9755471.1"/>
    </source>
</evidence>
<protein>
    <submittedName>
        <fullName evidence="3">Uncharacterized protein</fullName>
    </submittedName>
</protein>
<keyword evidence="2" id="KW-0472">Membrane</keyword>
<evidence type="ECO:0000256" key="1">
    <source>
        <dbReference type="SAM" id="MobiDB-lite"/>
    </source>
</evidence>
<dbReference type="EMBL" id="JBDFQZ010000001">
    <property type="protein sequence ID" value="KAK9755471.1"/>
    <property type="molecule type" value="Genomic_DNA"/>
</dbReference>